<sequence length="201" mass="21728">MKRATPAEALRHPNFAMGRVVTTNSATLVNKGLEVIEAHLLFDVPFDRIEVVVHPQQMIHSMVEFHDGSTIAQAGPPRMLVPIALGLSWPDRLADVDVPVDWTQAATWEFAPLDEQRFPAVALARRVGTEGGVAPAVYNAANEVCVDAFHDGAIGFLDIVDTIARVVDAHVGADLDASSVEGVLHADAWARDEARAVLARR</sequence>
<dbReference type="EMBL" id="BSUK01000001">
    <property type="protein sequence ID" value="GMA26481.1"/>
    <property type="molecule type" value="Genomic_DNA"/>
</dbReference>
<evidence type="ECO:0000256" key="8">
    <source>
        <dbReference type="ARBA" id="ARBA00048543"/>
    </source>
</evidence>
<dbReference type="Gene3D" id="1.10.1740.10">
    <property type="match status" value="1"/>
</dbReference>
<evidence type="ECO:0000256" key="2">
    <source>
        <dbReference type="ARBA" id="ARBA00001946"/>
    </source>
</evidence>
<comment type="caution">
    <text evidence="11">The sequence shown here is derived from an EMBL/GenBank/DDBJ whole genome shotgun (WGS) entry which is preliminary data.</text>
</comment>
<protein>
    <recommendedName>
        <fullName evidence="5">1-deoxy-D-xylulose-5-phosphate reductoisomerase</fullName>
        <ecNumber evidence="5">1.1.1.267</ecNumber>
    </recommendedName>
</protein>
<gene>
    <name evidence="11" type="ORF">GCM10025864_42400</name>
</gene>
<evidence type="ECO:0000256" key="4">
    <source>
        <dbReference type="ARBA" id="ARBA00006825"/>
    </source>
</evidence>
<dbReference type="SUPFAM" id="SSF55347">
    <property type="entry name" value="Glyceraldehyde-3-phosphate dehydrogenase-like, C-terminal domain"/>
    <property type="match status" value="1"/>
</dbReference>
<reference evidence="12" key="1">
    <citation type="journal article" date="2019" name="Int. J. Syst. Evol. Microbiol.">
        <title>The Global Catalogue of Microorganisms (GCM) 10K type strain sequencing project: providing services to taxonomists for standard genome sequencing and annotation.</title>
        <authorList>
            <consortium name="The Broad Institute Genomics Platform"/>
            <consortium name="The Broad Institute Genome Sequencing Center for Infectious Disease"/>
            <person name="Wu L."/>
            <person name="Ma J."/>
        </authorList>
    </citation>
    <scope>NUCLEOTIDE SEQUENCE [LARGE SCALE GENOMIC DNA]</scope>
    <source>
        <strain evidence="12">NBRC 106348</strain>
    </source>
</reference>
<evidence type="ECO:0000313" key="12">
    <source>
        <dbReference type="Proteomes" id="UP001157091"/>
    </source>
</evidence>
<evidence type="ECO:0000256" key="5">
    <source>
        <dbReference type="ARBA" id="ARBA00012366"/>
    </source>
</evidence>
<evidence type="ECO:0000256" key="3">
    <source>
        <dbReference type="ARBA" id="ARBA00005094"/>
    </source>
</evidence>
<dbReference type="SUPFAM" id="SSF69055">
    <property type="entry name" value="1-deoxy-D-xylulose-5-phosphate reductoisomerase, C-terminal domain"/>
    <property type="match status" value="1"/>
</dbReference>
<dbReference type="Pfam" id="PF08436">
    <property type="entry name" value="DXP_redisom_C"/>
    <property type="match status" value="1"/>
</dbReference>
<evidence type="ECO:0000256" key="7">
    <source>
        <dbReference type="ARBA" id="ARBA00023002"/>
    </source>
</evidence>
<dbReference type="Proteomes" id="UP001157091">
    <property type="component" value="Unassembled WGS sequence"/>
</dbReference>
<keyword evidence="7" id="KW-0560">Oxidoreductase</keyword>
<evidence type="ECO:0000313" key="11">
    <source>
        <dbReference type="EMBL" id="GMA26481.1"/>
    </source>
</evidence>
<keyword evidence="12" id="KW-1185">Reference proteome</keyword>
<dbReference type="PANTHER" id="PTHR30525:SF0">
    <property type="entry name" value="1-DEOXY-D-XYLULOSE 5-PHOSPHATE REDUCTOISOMERASE, CHLOROPLASTIC"/>
    <property type="match status" value="1"/>
</dbReference>
<comment type="pathway">
    <text evidence="3">Isoprenoid biosynthesis; isopentenyl diphosphate biosynthesis via DXP pathway; isopentenyl diphosphate from 1-deoxy-D-xylulose 5-phosphate: step 1/6.</text>
</comment>
<comment type="catalytic activity">
    <reaction evidence="8">
        <text>2-C-methyl-D-erythritol 4-phosphate + NADP(+) = 1-deoxy-D-xylulose 5-phosphate + NADPH + H(+)</text>
        <dbReference type="Rhea" id="RHEA:13717"/>
        <dbReference type="ChEBI" id="CHEBI:15378"/>
        <dbReference type="ChEBI" id="CHEBI:57783"/>
        <dbReference type="ChEBI" id="CHEBI:57792"/>
        <dbReference type="ChEBI" id="CHEBI:58262"/>
        <dbReference type="ChEBI" id="CHEBI:58349"/>
        <dbReference type="EC" id="1.1.1.267"/>
    </reaction>
    <physiologicalReaction direction="right-to-left" evidence="8">
        <dbReference type="Rhea" id="RHEA:13719"/>
    </physiologicalReaction>
</comment>
<evidence type="ECO:0000259" key="9">
    <source>
        <dbReference type="Pfam" id="PF08436"/>
    </source>
</evidence>
<keyword evidence="6" id="KW-0479">Metal-binding</keyword>
<evidence type="ECO:0000256" key="1">
    <source>
        <dbReference type="ARBA" id="ARBA00001936"/>
    </source>
</evidence>
<proteinExistence type="inferred from homology"/>
<comment type="similarity">
    <text evidence="4">Belongs to the DXR family.</text>
</comment>
<dbReference type="EC" id="1.1.1.267" evidence="5"/>
<dbReference type="InterPro" id="IPR003821">
    <property type="entry name" value="DXP_reductoisomerase"/>
</dbReference>
<evidence type="ECO:0000256" key="6">
    <source>
        <dbReference type="ARBA" id="ARBA00022723"/>
    </source>
</evidence>
<organism evidence="11 12">
    <name type="scientific">Luteimicrobium album</name>
    <dbReference type="NCBI Taxonomy" id="1054550"/>
    <lineage>
        <taxon>Bacteria</taxon>
        <taxon>Bacillati</taxon>
        <taxon>Actinomycetota</taxon>
        <taxon>Actinomycetes</taxon>
        <taxon>Micrococcales</taxon>
        <taxon>Luteimicrobium</taxon>
    </lineage>
</organism>
<dbReference type="InterPro" id="IPR026877">
    <property type="entry name" value="DXPR_C"/>
</dbReference>
<dbReference type="InterPro" id="IPR036169">
    <property type="entry name" value="DXPR_C_sf"/>
</dbReference>
<comment type="cofactor">
    <cofactor evidence="1">
        <name>Mn(2+)</name>
        <dbReference type="ChEBI" id="CHEBI:29035"/>
    </cofactor>
</comment>
<dbReference type="PANTHER" id="PTHR30525">
    <property type="entry name" value="1-DEOXY-D-XYLULOSE 5-PHOSPHATE REDUCTOISOMERASE"/>
    <property type="match status" value="1"/>
</dbReference>
<feature type="domain" description="1-deoxy-D-xylulose 5-phosphate reductoisomerase C-terminal" evidence="9">
    <location>
        <begin position="1"/>
        <end position="42"/>
    </location>
</feature>
<name>A0ABQ6I711_9MICO</name>
<accession>A0ABQ6I711</accession>
<evidence type="ECO:0000259" key="10">
    <source>
        <dbReference type="Pfam" id="PF13288"/>
    </source>
</evidence>
<comment type="cofactor">
    <cofactor evidence="2">
        <name>Mg(2+)</name>
        <dbReference type="ChEBI" id="CHEBI:18420"/>
    </cofactor>
</comment>
<feature type="domain" description="DXP reductoisomerase C-terminal" evidence="10">
    <location>
        <begin position="75"/>
        <end position="192"/>
    </location>
</feature>
<dbReference type="Pfam" id="PF13288">
    <property type="entry name" value="DXPR_C"/>
    <property type="match status" value="1"/>
</dbReference>
<dbReference type="InterPro" id="IPR013644">
    <property type="entry name" value="DXP_reductoisomerase_C"/>
</dbReference>